<name>A0A9D0ZFM8_9FIRM</name>
<evidence type="ECO:0000313" key="1">
    <source>
        <dbReference type="EMBL" id="HIQ79525.1"/>
    </source>
</evidence>
<reference evidence="1" key="2">
    <citation type="journal article" date="2021" name="PeerJ">
        <title>Extensive microbial diversity within the chicken gut microbiome revealed by metagenomics and culture.</title>
        <authorList>
            <person name="Gilroy R."/>
            <person name="Ravi A."/>
            <person name="Getino M."/>
            <person name="Pursley I."/>
            <person name="Horton D.L."/>
            <person name="Alikhan N.F."/>
            <person name="Baker D."/>
            <person name="Gharbi K."/>
            <person name="Hall N."/>
            <person name="Watson M."/>
            <person name="Adriaenssens E.M."/>
            <person name="Foster-Nyarko E."/>
            <person name="Jarju S."/>
            <person name="Secka A."/>
            <person name="Antonio M."/>
            <person name="Oren A."/>
            <person name="Chaudhuri R.R."/>
            <person name="La Ragione R."/>
            <person name="Hildebrand F."/>
            <person name="Pallen M.J."/>
        </authorList>
    </citation>
    <scope>NUCLEOTIDE SEQUENCE</scope>
    <source>
        <strain evidence="1">ChiBcolR7-354</strain>
    </source>
</reference>
<accession>A0A9D0ZFM8</accession>
<evidence type="ECO:0000313" key="2">
    <source>
        <dbReference type="Proteomes" id="UP000824262"/>
    </source>
</evidence>
<dbReference type="EMBL" id="DVGA01000113">
    <property type="protein sequence ID" value="HIQ79525.1"/>
    <property type="molecule type" value="Genomic_DNA"/>
</dbReference>
<reference evidence="1" key="1">
    <citation type="submission" date="2020-10" db="EMBL/GenBank/DDBJ databases">
        <authorList>
            <person name="Gilroy R."/>
        </authorList>
    </citation>
    <scope>NUCLEOTIDE SEQUENCE</scope>
    <source>
        <strain evidence="1">ChiBcolR7-354</strain>
    </source>
</reference>
<dbReference type="AlphaFoldDB" id="A0A9D0ZFM8"/>
<proteinExistence type="predicted"/>
<dbReference type="Proteomes" id="UP000824262">
    <property type="component" value="Unassembled WGS sequence"/>
</dbReference>
<sequence>MDKITEIRASEVTIEVTDERTGQVFRRTLPMDYLETASGVRLSGEDASGKPSEIVFFSRAGMSRLRDMTGGGADSDPCGGHSF</sequence>
<protein>
    <submittedName>
        <fullName evidence="1">Uncharacterized protein</fullName>
    </submittedName>
</protein>
<comment type="caution">
    <text evidence="1">The sequence shown here is derived from an EMBL/GenBank/DDBJ whole genome shotgun (WGS) entry which is preliminary data.</text>
</comment>
<gene>
    <name evidence="1" type="ORF">IAB77_09760</name>
</gene>
<organism evidence="1 2">
    <name type="scientific">Candidatus Scatomorpha intestinavium</name>
    <dbReference type="NCBI Taxonomy" id="2840922"/>
    <lineage>
        <taxon>Bacteria</taxon>
        <taxon>Bacillati</taxon>
        <taxon>Bacillota</taxon>
        <taxon>Clostridia</taxon>
        <taxon>Eubacteriales</taxon>
        <taxon>Candidatus Scatomorpha</taxon>
    </lineage>
</organism>